<dbReference type="OrthoDB" id="9798288at2"/>
<dbReference type="CDD" id="cd06121">
    <property type="entry name" value="cupin_YML079wp"/>
    <property type="match status" value="1"/>
</dbReference>
<reference evidence="4" key="2">
    <citation type="submission" date="2023-07" db="EMBL/GenBank/DDBJ databases">
        <title>Yangia mangrovi SAOS 153D genome.</title>
        <authorList>
            <person name="Verma A."/>
            <person name="Pal Y."/>
            <person name="Sundharam S."/>
            <person name="Bisht B."/>
            <person name="Srinivasan K."/>
        </authorList>
    </citation>
    <scope>NUCLEOTIDE SEQUENCE [LARGE SCALE GENOMIC DNA]</scope>
    <source>
        <strain evidence="4">SAOS 153D</strain>
    </source>
</reference>
<sequence>MSAEEIIGLLGLAPHPEGGHYRQTWIAGADAGARPAGTCIYFLLKGDERSHWHRVDAVEIWHFYAGAPLELSIAETEAGPKMDHLLGPELGTGARPQRIVPEGHWQAARSLGDWTLVGCTVSPGFRFEGFELASPGFDIA</sequence>
<dbReference type="EMBL" id="NTHN01000124">
    <property type="protein sequence ID" value="PBD19529.1"/>
    <property type="molecule type" value="Genomic_DNA"/>
</dbReference>
<organism evidence="3">
    <name type="scientific">Alloyangia mangrovi</name>
    <dbReference type="NCBI Taxonomy" id="1779329"/>
    <lineage>
        <taxon>Bacteria</taxon>
        <taxon>Pseudomonadati</taxon>
        <taxon>Pseudomonadota</taxon>
        <taxon>Alphaproteobacteria</taxon>
        <taxon>Rhodobacterales</taxon>
        <taxon>Roseobacteraceae</taxon>
        <taxon>Alloyangia</taxon>
    </lineage>
</organism>
<gene>
    <name evidence="2" type="ORF">CLG85_002670</name>
    <name evidence="3" type="ORF">CLG85_08900</name>
</gene>
<dbReference type="InterPro" id="IPR009327">
    <property type="entry name" value="Cupin_DUF985"/>
</dbReference>
<accession>A0A2A3JYJ9</accession>
<comment type="caution">
    <text evidence="3">The sequence shown here is derived from an EMBL/GenBank/DDBJ whole genome shotgun (WGS) entry which is preliminary data.</text>
</comment>
<evidence type="ECO:0000313" key="3">
    <source>
        <dbReference type="EMBL" id="PBD19529.1"/>
    </source>
</evidence>
<name>A0A2A3JYJ9_9RHOB</name>
<keyword evidence="4" id="KW-1185">Reference proteome</keyword>
<reference evidence="3" key="1">
    <citation type="submission" date="2017-09" db="EMBL/GenBank/DDBJ databases">
        <title>Yangia sp. SAOS 153D whole genome sequencing.</title>
        <authorList>
            <person name="Verma A."/>
            <person name="Krishnamurthi S."/>
        </authorList>
    </citation>
    <scope>NUCLEOTIDE SEQUENCE [LARGE SCALE GENOMIC DNA]</scope>
    <source>
        <strain evidence="3">SAOS 153D</strain>
    </source>
</reference>
<evidence type="ECO:0000313" key="4">
    <source>
        <dbReference type="Proteomes" id="UP000217448"/>
    </source>
</evidence>
<dbReference type="SUPFAM" id="SSF51182">
    <property type="entry name" value="RmlC-like cupins"/>
    <property type="match status" value="1"/>
</dbReference>
<dbReference type="PANTHER" id="PTHR33387">
    <property type="entry name" value="RMLC-LIKE JELLY ROLL FOLD PROTEIN"/>
    <property type="match status" value="1"/>
</dbReference>
<dbReference type="EMBL" id="NTHN02000003">
    <property type="protein sequence ID" value="MCT4369306.1"/>
    <property type="molecule type" value="Genomic_DNA"/>
</dbReference>
<reference evidence="2" key="3">
    <citation type="submission" date="2024-05" db="EMBL/GenBank/DDBJ databases">
        <title>Yangia mangrovi SAOS 153D genome.</title>
        <authorList>
            <person name="Verma A."/>
            <person name="Pal Y."/>
            <person name="Sundharam S."/>
            <person name="Bisht B."/>
            <person name="Srinivasan K."/>
        </authorList>
    </citation>
    <scope>NUCLEOTIDE SEQUENCE</scope>
    <source>
        <strain evidence="2">SAOS 153D</strain>
    </source>
</reference>
<dbReference type="PANTHER" id="PTHR33387:SF3">
    <property type="entry name" value="DUF985 DOMAIN-CONTAINING PROTEIN"/>
    <property type="match status" value="1"/>
</dbReference>
<protein>
    <submittedName>
        <fullName evidence="2 3">Cupin</fullName>
    </submittedName>
</protein>
<dbReference type="Proteomes" id="UP000217448">
    <property type="component" value="Unassembled WGS sequence"/>
</dbReference>
<evidence type="ECO:0000259" key="1">
    <source>
        <dbReference type="Pfam" id="PF06172"/>
    </source>
</evidence>
<dbReference type="AlphaFoldDB" id="A0A2A3JYJ9"/>
<dbReference type="InterPro" id="IPR039935">
    <property type="entry name" value="YML079W-like"/>
</dbReference>
<dbReference type="Pfam" id="PF06172">
    <property type="entry name" value="Cupin_5"/>
    <property type="match status" value="1"/>
</dbReference>
<feature type="domain" description="DUF985" evidence="1">
    <location>
        <begin position="4"/>
        <end position="133"/>
    </location>
</feature>
<dbReference type="Gene3D" id="2.60.120.10">
    <property type="entry name" value="Jelly Rolls"/>
    <property type="match status" value="1"/>
</dbReference>
<evidence type="ECO:0000313" key="2">
    <source>
        <dbReference type="EMBL" id="MCT4369306.1"/>
    </source>
</evidence>
<dbReference type="InterPro" id="IPR014710">
    <property type="entry name" value="RmlC-like_jellyroll"/>
</dbReference>
<dbReference type="InterPro" id="IPR011051">
    <property type="entry name" value="RmlC_Cupin_sf"/>
</dbReference>
<proteinExistence type="predicted"/>